<dbReference type="GO" id="GO:0046872">
    <property type="term" value="F:metal ion binding"/>
    <property type="evidence" value="ECO:0007669"/>
    <property type="project" value="UniProtKB-KW"/>
</dbReference>
<dbReference type="GO" id="GO:0004177">
    <property type="term" value="F:aminopeptidase activity"/>
    <property type="evidence" value="ECO:0007669"/>
    <property type="project" value="UniProtKB-KW"/>
</dbReference>
<evidence type="ECO:0000256" key="4">
    <source>
        <dbReference type="ARBA" id="ARBA00008236"/>
    </source>
</evidence>
<evidence type="ECO:0000256" key="8">
    <source>
        <dbReference type="ARBA" id="ARBA00022801"/>
    </source>
</evidence>
<dbReference type="PANTHER" id="PTHR34448:SF1">
    <property type="entry name" value="BLL6088 PROTEIN"/>
    <property type="match status" value="1"/>
</dbReference>
<evidence type="ECO:0000256" key="7">
    <source>
        <dbReference type="ARBA" id="ARBA00022723"/>
    </source>
</evidence>
<dbReference type="GO" id="GO:0008237">
    <property type="term" value="F:metallopeptidase activity"/>
    <property type="evidence" value="ECO:0007669"/>
    <property type="project" value="UniProtKB-KW"/>
</dbReference>
<protein>
    <submittedName>
        <fullName evidence="10">Aminopeptidase</fullName>
    </submittedName>
</protein>
<dbReference type="SUPFAM" id="SSF144052">
    <property type="entry name" value="Thermophilic metalloprotease-like"/>
    <property type="match status" value="1"/>
</dbReference>
<dbReference type="GO" id="GO:0006508">
    <property type="term" value="P:proteolysis"/>
    <property type="evidence" value="ECO:0007669"/>
    <property type="project" value="UniProtKB-KW"/>
</dbReference>
<accession>A0A538U6I8</accession>
<organism evidence="10 11">
    <name type="scientific">Eiseniibacteriota bacterium</name>
    <dbReference type="NCBI Taxonomy" id="2212470"/>
    <lineage>
        <taxon>Bacteria</taxon>
        <taxon>Candidatus Eiseniibacteriota</taxon>
    </lineage>
</organism>
<evidence type="ECO:0000256" key="6">
    <source>
        <dbReference type="ARBA" id="ARBA00022670"/>
    </source>
</evidence>
<dbReference type="Pfam" id="PF02073">
    <property type="entry name" value="Peptidase_M29"/>
    <property type="match status" value="1"/>
</dbReference>
<name>A0A538U6I8_UNCEI</name>
<reference evidence="10 11" key="1">
    <citation type="journal article" date="2019" name="Nat. Microbiol.">
        <title>Mediterranean grassland soil C-N compound turnover is dependent on rainfall and depth, and is mediated by genomically divergent microorganisms.</title>
        <authorList>
            <person name="Diamond S."/>
            <person name="Andeer P.F."/>
            <person name="Li Z."/>
            <person name="Crits-Christoph A."/>
            <person name="Burstein D."/>
            <person name="Anantharaman K."/>
            <person name="Lane K.R."/>
            <person name="Thomas B.C."/>
            <person name="Pan C."/>
            <person name="Northen T.R."/>
            <person name="Banfield J.F."/>
        </authorList>
    </citation>
    <scope>NUCLEOTIDE SEQUENCE [LARGE SCALE GENOMIC DNA]</scope>
    <source>
        <strain evidence="10">WS_11</strain>
    </source>
</reference>
<evidence type="ECO:0000256" key="1">
    <source>
        <dbReference type="ARBA" id="ARBA00001941"/>
    </source>
</evidence>
<keyword evidence="7" id="KW-0479">Metal-binding</keyword>
<comment type="cofactor">
    <cofactor evidence="2">
        <name>Mg(2+)</name>
        <dbReference type="ChEBI" id="CHEBI:18420"/>
    </cofactor>
</comment>
<dbReference type="InterPro" id="IPR035097">
    <property type="entry name" value="M29_N-terminal"/>
</dbReference>
<evidence type="ECO:0000256" key="2">
    <source>
        <dbReference type="ARBA" id="ARBA00001946"/>
    </source>
</evidence>
<keyword evidence="8" id="KW-0378">Hydrolase</keyword>
<dbReference type="PANTHER" id="PTHR34448">
    <property type="entry name" value="AMINOPEPTIDASE"/>
    <property type="match status" value="1"/>
</dbReference>
<comment type="cofactor">
    <cofactor evidence="1">
        <name>Co(2+)</name>
        <dbReference type="ChEBI" id="CHEBI:48828"/>
    </cofactor>
</comment>
<keyword evidence="5 10" id="KW-0031">Aminopeptidase</keyword>
<dbReference type="InterPro" id="IPR052170">
    <property type="entry name" value="M29_Exopeptidase"/>
</dbReference>
<evidence type="ECO:0000313" key="11">
    <source>
        <dbReference type="Proteomes" id="UP000319771"/>
    </source>
</evidence>
<evidence type="ECO:0000256" key="3">
    <source>
        <dbReference type="ARBA" id="ARBA00001947"/>
    </source>
</evidence>
<dbReference type="InterPro" id="IPR000787">
    <property type="entry name" value="Peptidase_M29"/>
</dbReference>
<comment type="caution">
    <text evidence="10">The sequence shown here is derived from an EMBL/GenBank/DDBJ whole genome shotgun (WGS) entry which is preliminary data.</text>
</comment>
<proteinExistence type="inferred from homology"/>
<evidence type="ECO:0000256" key="9">
    <source>
        <dbReference type="ARBA" id="ARBA00023049"/>
    </source>
</evidence>
<evidence type="ECO:0000313" key="10">
    <source>
        <dbReference type="EMBL" id="TMQ71498.1"/>
    </source>
</evidence>
<dbReference type="EMBL" id="VBPB01000160">
    <property type="protein sequence ID" value="TMQ71498.1"/>
    <property type="molecule type" value="Genomic_DNA"/>
</dbReference>
<dbReference type="Proteomes" id="UP000319771">
    <property type="component" value="Unassembled WGS sequence"/>
</dbReference>
<keyword evidence="6" id="KW-0645">Protease</keyword>
<dbReference type="AlphaFoldDB" id="A0A538U6I8"/>
<sequence length="373" mass="41644">MRDPRGARLAQHIVQHSTRLQPGEAVLIESFDLADGLVLDLIDAVHAAKAQPLVSLRSNAVIRSQLGQATEAQLKLQGLVERFQMEQVQAYVGLRAAANIAELADVPGDRIGLYQQHVVQPVHLDYRVNHTRWVVLRYPNAAMAQLANMSTEQFEEFYFRVCTLDYPRMSDAMEPLKQRMERTDRVRIKGPGATDLRFSIKGIPAVKCEGRRNLPDGECYTAPVRDSVNGTIAYNTPSLYLGTSYDGIRFTFEGGRIVKAEGSPQARLDQVLDSDQGARFVGEFSLGFNPWITRPMKDTLFDEKIAGSLHFTPGQAYTSADNGNRSKVHWDLVLIQTPEFGGGEVWFDDELVRQDGRFVTPELAGLNPERLTA</sequence>
<comment type="cofactor">
    <cofactor evidence="3">
        <name>Zn(2+)</name>
        <dbReference type="ChEBI" id="CHEBI:29105"/>
    </cofactor>
</comment>
<evidence type="ECO:0000256" key="5">
    <source>
        <dbReference type="ARBA" id="ARBA00022438"/>
    </source>
</evidence>
<keyword evidence="9" id="KW-0482">Metalloprotease</keyword>
<gene>
    <name evidence="10" type="ORF">E6K81_09900</name>
</gene>
<dbReference type="Gene3D" id="3.40.1830.10">
    <property type="entry name" value="Thermophilic metalloprotease (M29)"/>
    <property type="match status" value="1"/>
</dbReference>
<comment type="similarity">
    <text evidence="4">Belongs to the peptidase M29 family.</text>
</comment>